<feature type="compositionally biased region" description="Acidic residues" evidence="1">
    <location>
        <begin position="19"/>
        <end position="37"/>
    </location>
</feature>
<feature type="region of interest" description="Disordered" evidence="1">
    <location>
        <begin position="1"/>
        <end position="215"/>
    </location>
</feature>
<dbReference type="STRING" id="1183438.GKIL_1179"/>
<feature type="compositionally biased region" description="Polar residues" evidence="1">
    <location>
        <begin position="108"/>
        <end position="120"/>
    </location>
</feature>
<feature type="compositionally biased region" description="Polar residues" evidence="1">
    <location>
        <begin position="74"/>
        <end position="101"/>
    </location>
</feature>
<dbReference type="KEGG" id="glj:GKIL_1179"/>
<name>U5QIE8_GLOK1</name>
<feature type="compositionally biased region" description="Gly residues" evidence="1">
    <location>
        <begin position="9"/>
        <end position="18"/>
    </location>
</feature>
<sequence length="482" mass="51947">MDEEQEYFGSGGEYGYSGGEDEQVEEPSELENEEQQYGEESYADPGTSAAGDEQPTYGETTGYSFDGAADDSESYFNDGSNYDPDSQNLTDSTQDAGTSNFDFDGQEEGSSYQDISNWDDSNFGDGAAASSFDGYSYAGSDDSKNWDQDSSNFAQQFEGYSYSEAGDGSNWGQDTSNFAQPQENFSNTAYSQYDFGTGDGQNDSGQSFVNPDPNDYEAFIAATDGQSNSTDAYDNFALYGQNPDLNDMARGFFENSWEQINAREQDLGEALDLKMFGDSTAEQKDGSTEQPEQPASLDEDYANLPLPNDPEIRSIGINPNLPSPPVAPAGPPSPPELPPRQWDPRRGGYRVPGHPEAGVEGVPEKQLYNYPSEQECKQLSKEEKAHPTPAITKRNAEDNKPIEQTFGTGVGGALGTIVGGLAGSLGGIGGGVIGGLLGLEAVLKGQREEDARNYCREHNGQQAPWTKTPESQQPTNSNKPAS</sequence>
<gene>
    <name evidence="2" type="ORF">GKIL_1179</name>
</gene>
<evidence type="ECO:0000313" key="3">
    <source>
        <dbReference type="Proteomes" id="UP000017396"/>
    </source>
</evidence>
<feature type="region of interest" description="Disordered" evidence="1">
    <location>
        <begin position="452"/>
        <end position="482"/>
    </location>
</feature>
<dbReference type="EMBL" id="CP003587">
    <property type="protein sequence ID" value="AGY57425.1"/>
    <property type="molecule type" value="Genomic_DNA"/>
</dbReference>
<evidence type="ECO:0000256" key="1">
    <source>
        <dbReference type="SAM" id="MobiDB-lite"/>
    </source>
</evidence>
<evidence type="ECO:0000313" key="2">
    <source>
        <dbReference type="EMBL" id="AGY57425.1"/>
    </source>
</evidence>
<feature type="compositionally biased region" description="Polar residues" evidence="1">
    <location>
        <begin position="170"/>
        <end position="191"/>
    </location>
</feature>
<feature type="compositionally biased region" description="Basic and acidic residues" evidence="1">
    <location>
        <begin position="374"/>
        <end position="386"/>
    </location>
</feature>
<proteinExistence type="predicted"/>
<feature type="compositionally biased region" description="Polar residues" evidence="1">
    <location>
        <begin position="460"/>
        <end position="482"/>
    </location>
</feature>
<accession>U5QIE8</accession>
<reference evidence="2 3" key="1">
    <citation type="journal article" date="2013" name="PLoS ONE">
        <title>Cultivation and Complete Genome Sequencing of Gloeobacter kilaueensis sp. nov., from a Lava Cave in Kilauea Caldera, Hawai'i.</title>
        <authorList>
            <person name="Saw J.H."/>
            <person name="Schatz M."/>
            <person name="Brown M.V."/>
            <person name="Kunkel D.D."/>
            <person name="Foster J.S."/>
            <person name="Shick H."/>
            <person name="Christensen S."/>
            <person name="Hou S."/>
            <person name="Wan X."/>
            <person name="Donachie S.P."/>
        </authorList>
    </citation>
    <scope>NUCLEOTIDE SEQUENCE [LARGE SCALE GENOMIC DNA]</scope>
    <source>
        <strain evidence="3">JS</strain>
    </source>
</reference>
<protein>
    <submittedName>
        <fullName evidence="2">Uncharacterized protein</fullName>
    </submittedName>
</protein>
<dbReference type="AlphaFoldDB" id="U5QIE8"/>
<dbReference type="Proteomes" id="UP000017396">
    <property type="component" value="Chromosome"/>
</dbReference>
<feature type="compositionally biased region" description="Pro residues" evidence="1">
    <location>
        <begin position="321"/>
        <end position="338"/>
    </location>
</feature>
<feature type="compositionally biased region" description="Polar residues" evidence="1">
    <location>
        <begin position="200"/>
        <end position="209"/>
    </location>
</feature>
<keyword evidence="3" id="KW-1185">Reference proteome</keyword>
<dbReference type="HOGENOM" id="CLU_565917_0_0_3"/>
<dbReference type="RefSeq" id="WP_023172505.1">
    <property type="nucleotide sequence ID" value="NC_022600.1"/>
</dbReference>
<organism evidence="2 3">
    <name type="scientific">Gloeobacter kilaueensis (strain ATCC BAA-2537 / CCAP 1431/1 / ULC 316 / JS1)</name>
    <dbReference type="NCBI Taxonomy" id="1183438"/>
    <lineage>
        <taxon>Bacteria</taxon>
        <taxon>Bacillati</taxon>
        <taxon>Cyanobacteriota</taxon>
        <taxon>Cyanophyceae</taxon>
        <taxon>Gloeobacterales</taxon>
        <taxon>Gloeobacteraceae</taxon>
        <taxon>Gloeobacter</taxon>
    </lineage>
</organism>
<feature type="region of interest" description="Disordered" evidence="1">
    <location>
        <begin position="268"/>
        <end position="404"/>
    </location>
</feature>